<dbReference type="PANTHER" id="PTHR32347:SF23">
    <property type="entry name" value="BLL5650 PROTEIN"/>
    <property type="match status" value="1"/>
</dbReference>
<feature type="coiled-coil region" evidence="3">
    <location>
        <begin position="111"/>
        <end position="150"/>
    </location>
</feature>
<proteinExistence type="predicted"/>
<comment type="caution">
    <text evidence="4">The sequence shown here is derived from an EMBL/GenBank/DDBJ whole genome shotgun (WGS) entry which is preliminary data.</text>
</comment>
<dbReference type="EMBL" id="JWIC01000001">
    <property type="protein sequence ID" value="KID58910.1"/>
    <property type="molecule type" value="Genomic_DNA"/>
</dbReference>
<accession>A0A0C1QHS0</accession>
<dbReference type="Gene3D" id="2.40.50.100">
    <property type="match status" value="1"/>
</dbReference>
<evidence type="ECO:0000313" key="5">
    <source>
        <dbReference type="Proteomes" id="UP000031327"/>
    </source>
</evidence>
<organism evidence="4 5">
    <name type="scientific">Pseudoalteromonas luteoviolacea</name>
    <dbReference type="NCBI Taxonomy" id="43657"/>
    <lineage>
        <taxon>Bacteria</taxon>
        <taxon>Pseudomonadati</taxon>
        <taxon>Pseudomonadota</taxon>
        <taxon>Gammaproteobacteria</taxon>
        <taxon>Alteromonadales</taxon>
        <taxon>Pseudoalteromonadaceae</taxon>
        <taxon>Pseudoalteromonas</taxon>
    </lineage>
</organism>
<evidence type="ECO:0000256" key="1">
    <source>
        <dbReference type="ARBA" id="ARBA00004196"/>
    </source>
</evidence>
<name>A0A0C1QHS0_9GAMM</name>
<dbReference type="RefSeq" id="WP_039607525.1">
    <property type="nucleotide sequence ID" value="NZ_JWIC01000001.1"/>
</dbReference>
<dbReference type="Gene3D" id="1.10.287.470">
    <property type="entry name" value="Helix hairpin bin"/>
    <property type="match status" value="1"/>
</dbReference>
<dbReference type="Gene3D" id="2.40.30.170">
    <property type="match status" value="1"/>
</dbReference>
<dbReference type="AlphaFoldDB" id="A0A0C1QHS0"/>
<evidence type="ECO:0000256" key="2">
    <source>
        <dbReference type="ARBA" id="ARBA00023054"/>
    </source>
</evidence>
<dbReference type="InterPro" id="IPR050465">
    <property type="entry name" value="UPF0194_transport"/>
</dbReference>
<dbReference type="Gene3D" id="2.40.420.20">
    <property type="match status" value="1"/>
</dbReference>
<gene>
    <name evidence="4" type="ORF">JF50_00105</name>
</gene>
<protein>
    <submittedName>
        <fullName evidence="4">RND transporter</fullName>
    </submittedName>
</protein>
<dbReference type="GO" id="GO:0030313">
    <property type="term" value="C:cell envelope"/>
    <property type="evidence" value="ECO:0007669"/>
    <property type="project" value="UniProtKB-SubCell"/>
</dbReference>
<feature type="coiled-coil region" evidence="3">
    <location>
        <begin position="202"/>
        <end position="236"/>
    </location>
</feature>
<keyword evidence="2 3" id="KW-0175">Coiled coil</keyword>
<dbReference type="PANTHER" id="PTHR32347">
    <property type="entry name" value="EFFLUX SYSTEM COMPONENT YKNX-RELATED"/>
    <property type="match status" value="1"/>
</dbReference>
<evidence type="ECO:0000256" key="3">
    <source>
        <dbReference type="SAM" id="Coils"/>
    </source>
</evidence>
<reference evidence="4 5" key="1">
    <citation type="submission" date="2014-12" db="EMBL/GenBank/DDBJ databases">
        <title>Draft Genome Sequence of Pseudoalteromonas luteoviolacea HI1.</title>
        <authorList>
            <person name="Asahina A.Y."/>
            <person name="Hadfield M.G."/>
        </authorList>
    </citation>
    <scope>NUCLEOTIDE SEQUENCE [LARGE SCALE GENOMIC DNA]</scope>
    <source>
        <strain evidence="4 5">HI1</strain>
    </source>
</reference>
<evidence type="ECO:0000313" key="4">
    <source>
        <dbReference type="EMBL" id="KID58910.1"/>
    </source>
</evidence>
<comment type="subcellular location">
    <subcellularLocation>
        <location evidence="1">Cell envelope</location>
    </subcellularLocation>
</comment>
<sequence>MDVAKSKTVTPKHSLKRKITAMVVCASVLGAVFHFTSSSSSTSLKQNSLIVATVQRGDLAIQVDGYGVLRSNQQKLLTAQSSATVSEILLRPGAVVTPDSVILRMQDPDLKQSIETARMALEEQAANLRRQKLANQRERLSEKATQAQLESEYQSLVLRRQAQQVLRDQGVIPAIDVQTAELEEQQLGARAELQRQRITQLAQLHQEDIEISQQQVNQARSNLARLEQRAQQLEVTAGISGTIQRLAVELGQSVSAGQELAQVGSNDDLQALIRVPQSKAEQIKVGQSATIDTRRERAPATVTRITPQVQDGTIEVELSFTEGVPESARPELSVEAEILTSQLSNTLYVERPANKQAHSATELFIIDGDQAVATPVRFGEDAGRHLQILQGAQENQRVILSDMTQHSEHKAITLL</sequence>
<dbReference type="Proteomes" id="UP000031327">
    <property type="component" value="Unassembled WGS sequence"/>
</dbReference>
<dbReference type="SUPFAM" id="SSF111369">
    <property type="entry name" value="HlyD-like secretion proteins"/>
    <property type="match status" value="1"/>
</dbReference>